<evidence type="ECO:0000313" key="1">
    <source>
        <dbReference type="EMBL" id="CFX96882.1"/>
    </source>
</evidence>
<protein>
    <submittedName>
        <fullName evidence="1">Uncharacterized</fullName>
    </submittedName>
</protein>
<name>A0A0E4C9E1_9FIRM</name>
<reference evidence="1 2" key="1">
    <citation type="submission" date="2015-03" db="EMBL/GenBank/DDBJ databases">
        <authorList>
            <person name="Murphy D."/>
        </authorList>
    </citation>
    <scope>NUCLEOTIDE SEQUENCE [LARGE SCALE GENOMIC DNA]</scope>
    <source>
        <strain evidence="1 2">OL-4</strain>
    </source>
</reference>
<dbReference type="EMBL" id="CGIH01000039">
    <property type="protein sequence ID" value="CFX96882.1"/>
    <property type="molecule type" value="Genomic_DNA"/>
</dbReference>
<proteinExistence type="predicted"/>
<accession>A0A0E4C9E1</accession>
<dbReference type="AlphaFoldDB" id="A0A0E4C9E1"/>
<sequence length="41" mass="4907">MAALSMICGVYCQYKINLRGKLYIDNVIQKCYDKFTWEVKR</sequence>
<dbReference type="Proteomes" id="UP000045545">
    <property type="component" value="Unassembled WGS sequence"/>
</dbReference>
<gene>
    <name evidence="1" type="ORF">2333</name>
</gene>
<keyword evidence="2" id="KW-1185">Reference proteome</keyword>
<evidence type="ECO:0000313" key="2">
    <source>
        <dbReference type="Proteomes" id="UP000045545"/>
    </source>
</evidence>
<organism evidence="1 2">
    <name type="scientific">Syntrophomonas zehnderi OL-4</name>
    <dbReference type="NCBI Taxonomy" id="690567"/>
    <lineage>
        <taxon>Bacteria</taxon>
        <taxon>Bacillati</taxon>
        <taxon>Bacillota</taxon>
        <taxon>Clostridia</taxon>
        <taxon>Eubacteriales</taxon>
        <taxon>Syntrophomonadaceae</taxon>
        <taxon>Syntrophomonas</taxon>
    </lineage>
</organism>
<dbReference type="STRING" id="690567.2333"/>